<dbReference type="SUPFAM" id="SSF53474">
    <property type="entry name" value="alpha/beta-Hydrolases"/>
    <property type="match status" value="1"/>
</dbReference>
<keyword evidence="4" id="KW-1185">Reference proteome</keyword>
<reference evidence="3 4" key="1">
    <citation type="submission" date="2018-02" db="EMBL/GenBank/DDBJ databases">
        <title>The genomes of Aspergillus section Nigri reveals drivers in fungal speciation.</title>
        <authorList>
            <consortium name="DOE Joint Genome Institute"/>
            <person name="Vesth T.C."/>
            <person name="Nybo J."/>
            <person name="Theobald S."/>
            <person name="Brandl J."/>
            <person name="Frisvad J.C."/>
            <person name="Nielsen K.F."/>
            <person name="Lyhne E.K."/>
            <person name="Kogle M.E."/>
            <person name="Kuo A."/>
            <person name="Riley R."/>
            <person name="Clum A."/>
            <person name="Nolan M."/>
            <person name="Lipzen A."/>
            <person name="Salamov A."/>
            <person name="Henrissat B."/>
            <person name="Wiebenga A."/>
            <person name="De vries R.P."/>
            <person name="Grigoriev I.V."/>
            <person name="Mortensen U.H."/>
            <person name="Andersen M.R."/>
            <person name="Baker S.E."/>
        </authorList>
    </citation>
    <scope>NUCLEOTIDE SEQUENCE [LARGE SCALE GENOMIC DNA]</scope>
    <source>
        <strain evidence="3 4">CBS 114.51</strain>
    </source>
</reference>
<evidence type="ECO:0000256" key="1">
    <source>
        <dbReference type="SAM" id="MobiDB-lite"/>
    </source>
</evidence>
<dbReference type="PANTHER" id="PTHR43194:SF2">
    <property type="entry name" value="PEROXISOMAL MEMBRANE PROTEIN LPX1"/>
    <property type="match status" value="1"/>
</dbReference>
<dbReference type="AlphaFoldDB" id="A0A8T8XGJ2"/>
<dbReference type="EMBL" id="KZ824770">
    <property type="protein sequence ID" value="RAH87417.1"/>
    <property type="molecule type" value="Genomic_DNA"/>
</dbReference>
<dbReference type="Pfam" id="PF00561">
    <property type="entry name" value="Abhydrolase_1"/>
    <property type="match status" value="1"/>
</dbReference>
<accession>A0A8T8XGJ2</accession>
<organism evidence="3 4">
    <name type="scientific">Aspergillus japonicus CBS 114.51</name>
    <dbReference type="NCBI Taxonomy" id="1448312"/>
    <lineage>
        <taxon>Eukaryota</taxon>
        <taxon>Fungi</taxon>
        <taxon>Dikarya</taxon>
        <taxon>Ascomycota</taxon>
        <taxon>Pezizomycotina</taxon>
        <taxon>Eurotiomycetes</taxon>
        <taxon>Eurotiomycetidae</taxon>
        <taxon>Eurotiales</taxon>
        <taxon>Aspergillaceae</taxon>
        <taxon>Aspergillus</taxon>
        <taxon>Aspergillus subgen. Circumdati</taxon>
    </lineage>
</organism>
<feature type="compositionally biased region" description="Low complexity" evidence="1">
    <location>
        <begin position="14"/>
        <end position="28"/>
    </location>
</feature>
<dbReference type="Proteomes" id="UP000249497">
    <property type="component" value="Unassembled WGS sequence"/>
</dbReference>
<feature type="region of interest" description="Disordered" evidence="1">
    <location>
        <begin position="1"/>
        <end position="28"/>
    </location>
</feature>
<dbReference type="InterPro" id="IPR029058">
    <property type="entry name" value="AB_hydrolase_fold"/>
</dbReference>
<dbReference type="Gene3D" id="3.40.50.1820">
    <property type="entry name" value="alpha/beta hydrolase"/>
    <property type="match status" value="1"/>
</dbReference>
<protein>
    <submittedName>
        <fullName evidence="3">Alpha/beta-hydrolase</fullName>
    </submittedName>
</protein>
<evidence type="ECO:0000313" key="4">
    <source>
        <dbReference type="Proteomes" id="UP000249497"/>
    </source>
</evidence>
<sequence>MPTFPLIVLPRPGTTTTTTPEPASSIPAPTEAAFTSTFGPVLPKASYLQTPAGQAAYYSIPPTTRTSPGAASAGPARILFVHGVQTSAIGMAPLARALAARFPAAHCVLFDHWGHGLSATPVQPHAPALFHDLLLALLDYLYWPAAHFVGYSFGGATTVSFAASFPDRVESMALVAPAGLLRAAQFTAQQRAYLAGGDGDAAVEQRARDWILGWLEGGPLVVPADWEARVASGEVVAPKVRAWQVEEHPGHAASVVGIFRDGGVMDMHDVFREAASTGIPARCVLGELDDLCTVRELRDLGFGDVHVVLGVGHGVVRERVPEVAGLIAGFWERGEGGGLGK</sequence>
<dbReference type="InterPro" id="IPR050228">
    <property type="entry name" value="Carboxylesterase_BioH"/>
</dbReference>
<name>A0A8T8XGJ2_ASPJA</name>
<feature type="domain" description="AB hydrolase-1" evidence="2">
    <location>
        <begin position="78"/>
        <end position="192"/>
    </location>
</feature>
<dbReference type="InterPro" id="IPR000073">
    <property type="entry name" value="AB_hydrolase_1"/>
</dbReference>
<evidence type="ECO:0000313" key="3">
    <source>
        <dbReference type="EMBL" id="RAH87417.1"/>
    </source>
</evidence>
<evidence type="ECO:0000259" key="2">
    <source>
        <dbReference type="Pfam" id="PF00561"/>
    </source>
</evidence>
<proteinExistence type="predicted"/>
<dbReference type="RefSeq" id="XP_025533311.1">
    <property type="nucleotide sequence ID" value="XM_025667484.1"/>
</dbReference>
<dbReference type="GeneID" id="37171176"/>
<dbReference type="PANTHER" id="PTHR43194">
    <property type="entry name" value="HYDROLASE ALPHA/BETA FOLD FAMILY"/>
    <property type="match status" value="1"/>
</dbReference>
<dbReference type="OrthoDB" id="408373at2759"/>
<dbReference type="PRINTS" id="PR00111">
    <property type="entry name" value="ABHYDROLASE"/>
</dbReference>
<gene>
    <name evidence="3" type="ORF">BO86DRAFT_3013</name>
</gene>